<dbReference type="Proteomes" id="UP000198662">
    <property type="component" value="Unassembled WGS sequence"/>
</dbReference>
<proteinExistence type="predicted"/>
<evidence type="ECO:0000313" key="9">
    <source>
        <dbReference type="Proteomes" id="UP000198662"/>
    </source>
</evidence>
<dbReference type="Pfam" id="PF00072">
    <property type="entry name" value="Response_reg"/>
    <property type="match status" value="1"/>
</dbReference>
<dbReference type="InterPro" id="IPR011006">
    <property type="entry name" value="CheY-like_superfamily"/>
</dbReference>
<evidence type="ECO:0000256" key="5">
    <source>
        <dbReference type="PROSITE-ProRule" id="PRU00169"/>
    </source>
</evidence>
<dbReference type="SUPFAM" id="SSF46894">
    <property type="entry name" value="C-terminal effector domain of the bipartite response regulators"/>
    <property type="match status" value="1"/>
</dbReference>
<name>A0A1G9DCY1_9ACTN</name>
<evidence type="ECO:0000256" key="3">
    <source>
        <dbReference type="ARBA" id="ARBA00023125"/>
    </source>
</evidence>
<feature type="domain" description="HTH luxR-type" evidence="6">
    <location>
        <begin position="152"/>
        <end position="217"/>
    </location>
</feature>
<dbReference type="STRING" id="380244.SAMN05216298_0816"/>
<sequence length="218" mass="22657">MTRVLLADDHAAVRAGLRMLLESANAEGEGGIEVVGEAADGVEAVALARELRPDVVVMDIRMPRKDGIAAAAELRGTADVLVLTSYGDDANVFDALRAGASGFLLKDADAETLVEAVRTIARGDGLISPAVTRGLIAEFARSRPAYAPIEVDGAGVANLTPRETEVLALIGEGMSNAEIAAELGMAEATVKSHVTRVLAKLGLASRVQAAIYAREQGR</sequence>
<dbReference type="CDD" id="cd17535">
    <property type="entry name" value="REC_NarL-like"/>
    <property type="match status" value="1"/>
</dbReference>
<dbReference type="OrthoDB" id="9808843at2"/>
<dbReference type="Gene3D" id="3.40.50.2300">
    <property type="match status" value="1"/>
</dbReference>
<dbReference type="SMART" id="SM00448">
    <property type="entry name" value="REC"/>
    <property type="match status" value="1"/>
</dbReference>
<dbReference type="PRINTS" id="PR00038">
    <property type="entry name" value="HTHLUXR"/>
</dbReference>
<dbReference type="CDD" id="cd06170">
    <property type="entry name" value="LuxR_C_like"/>
    <property type="match status" value="1"/>
</dbReference>
<dbReference type="GO" id="GO:0000160">
    <property type="term" value="P:phosphorelay signal transduction system"/>
    <property type="evidence" value="ECO:0007669"/>
    <property type="project" value="InterPro"/>
</dbReference>
<organism evidence="8 9">
    <name type="scientific">Glycomyces sambucus</name>
    <dbReference type="NCBI Taxonomy" id="380244"/>
    <lineage>
        <taxon>Bacteria</taxon>
        <taxon>Bacillati</taxon>
        <taxon>Actinomycetota</taxon>
        <taxon>Actinomycetes</taxon>
        <taxon>Glycomycetales</taxon>
        <taxon>Glycomycetaceae</taxon>
        <taxon>Glycomyces</taxon>
    </lineage>
</organism>
<dbReference type="InterPro" id="IPR058245">
    <property type="entry name" value="NreC/VraR/RcsB-like_REC"/>
</dbReference>
<dbReference type="SMART" id="SM00421">
    <property type="entry name" value="HTH_LUXR"/>
    <property type="match status" value="1"/>
</dbReference>
<evidence type="ECO:0000313" key="8">
    <source>
        <dbReference type="EMBL" id="SDK61742.1"/>
    </source>
</evidence>
<evidence type="ECO:0000256" key="4">
    <source>
        <dbReference type="ARBA" id="ARBA00023163"/>
    </source>
</evidence>
<keyword evidence="4" id="KW-0804">Transcription</keyword>
<dbReference type="Pfam" id="PF00196">
    <property type="entry name" value="GerE"/>
    <property type="match status" value="1"/>
</dbReference>
<accession>A0A1G9DCY1</accession>
<dbReference type="InterPro" id="IPR039420">
    <property type="entry name" value="WalR-like"/>
</dbReference>
<dbReference type="GO" id="GO:0003677">
    <property type="term" value="F:DNA binding"/>
    <property type="evidence" value="ECO:0007669"/>
    <property type="project" value="UniProtKB-KW"/>
</dbReference>
<feature type="modified residue" description="4-aspartylphosphate" evidence="5">
    <location>
        <position position="59"/>
    </location>
</feature>
<dbReference type="EMBL" id="FNGF01000001">
    <property type="protein sequence ID" value="SDK61742.1"/>
    <property type="molecule type" value="Genomic_DNA"/>
</dbReference>
<dbReference type="GO" id="GO:0006355">
    <property type="term" value="P:regulation of DNA-templated transcription"/>
    <property type="evidence" value="ECO:0007669"/>
    <property type="project" value="InterPro"/>
</dbReference>
<dbReference type="PROSITE" id="PS50110">
    <property type="entry name" value="RESPONSE_REGULATORY"/>
    <property type="match status" value="1"/>
</dbReference>
<dbReference type="SUPFAM" id="SSF52172">
    <property type="entry name" value="CheY-like"/>
    <property type="match status" value="1"/>
</dbReference>
<reference evidence="9" key="1">
    <citation type="submission" date="2016-10" db="EMBL/GenBank/DDBJ databases">
        <authorList>
            <person name="Varghese N."/>
            <person name="Submissions S."/>
        </authorList>
    </citation>
    <scope>NUCLEOTIDE SEQUENCE [LARGE SCALE GENOMIC DNA]</scope>
    <source>
        <strain evidence="9">CGMCC 4.3147</strain>
    </source>
</reference>
<gene>
    <name evidence="8" type="ORF">SAMN05216298_0816</name>
</gene>
<dbReference type="RefSeq" id="WP_091043134.1">
    <property type="nucleotide sequence ID" value="NZ_FNGF01000001.1"/>
</dbReference>
<keyword evidence="2" id="KW-0805">Transcription regulation</keyword>
<dbReference type="InterPro" id="IPR001789">
    <property type="entry name" value="Sig_transdc_resp-reg_receiver"/>
</dbReference>
<dbReference type="PROSITE" id="PS00622">
    <property type="entry name" value="HTH_LUXR_1"/>
    <property type="match status" value="1"/>
</dbReference>
<dbReference type="PROSITE" id="PS50043">
    <property type="entry name" value="HTH_LUXR_2"/>
    <property type="match status" value="1"/>
</dbReference>
<evidence type="ECO:0000256" key="2">
    <source>
        <dbReference type="ARBA" id="ARBA00023015"/>
    </source>
</evidence>
<dbReference type="PANTHER" id="PTHR43214:SF24">
    <property type="entry name" value="TRANSCRIPTIONAL REGULATORY PROTEIN NARL-RELATED"/>
    <property type="match status" value="1"/>
</dbReference>
<evidence type="ECO:0000259" key="7">
    <source>
        <dbReference type="PROSITE" id="PS50110"/>
    </source>
</evidence>
<keyword evidence="3" id="KW-0238">DNA-binding</keyword>
<dbReference type="InterPro" id="IPR000792">
    <property type="entry name" value="Tscrpt_reg_LuxR_C"/>
</dbReference>
<dbReference type="InterPro" id="IPR016032">
    <property type="entry name" value="Sig_transdc_resp-reg_C-effctor"/>
</dbReference>
<evidence type="ECO:0000259" key="6">
    <source>
        <dbReference type="PROSITE" id="PS50043"/>
    </source>
</evidence>
<feature type="domain" description="Response regulatory" evidence="7">
    <location>
        <begin position="3"/>
        <end position="121"/>
    </location>
</feature>
<dbReference type="AlphaFoldDB" id="A0A1G9DCY1"/>
<keyword evidence="1 5" id="KW-0597">Phosphoprotein</keyword>
<protein>
    <submittedName>
        <fullName evidence="8">Two component transcriptional regulator, LuxR family</fullName>
    </submittedName>
</protein>
<evidence type="ECO:0000256" key="1">
    <source>
        <dbReference type="ARBA" id="ARBA00022553"/>
    </source>
</evidence>
<dbReference type="PANTHER" id="PTHR43214">
    <property type="entry name" value="TWO-COMPONENT RESPONSE REGULATOR"/>
    <property type="match status" value="1"/>
</dbReference>
<keyword evidence="9" id="KW-1185">Reference proteome</keyword>